<comment type="subunit">
    <text evidence="3">Heterooctamer of two A chains, two B chains, two C chains and two D chains.</text>
</comment>
<accession>A0ABV8UKV1</accession>
<evidence type="ECO:0000313" key="19">
    <source>
        <dbReference type="Proteomes" id="UP001595799"/>
    </source>
</evidence>
<dbReference type="NCBIfam" id="TIGR02847">
    <property type="entry name" value="CyoD"/>
    <property type="match status" value="1"/>
</dbReference>
<evidence type="ECO:0000256" key="2">
    <source>
        <dbReference type="ARBA" id="ARBA00008079"/>
    </source>
</evidence>
<evidence type="ECO:0000256" key="10">
    <source>
        <dbReference type="ARBA" id="ARBA00023002"/>
    </source>
</evidence>
<organism evidence="18 19">
    <name type="scientific">Fodinicurvata halophila</name>
    <dbReference type="NCBI Taxonomy" id="1419723"/>
    <lineage>
        <taxon>Bacteria</taxon>
        <taxon>Pseudomonadati</taxon>
        <taxon>Pseudomonadota</taxon>
        <taxon>Alphaproteobacteria</taxon>
        <taxon>Rhodospirillales</taxon>
        <taxon>Rhodovibrionaceae</taxon>
        <taxon>Fodinicurvata</taxon>
    </lineage>
</organism>
<evidence type="ECO:0000256" key="3">
    <source>
        <dbReference type="ARBA" id="ARBA00011700"/>
    </source>
</evidence>
<keyword evidence="7 17" id="KW-0812">Transmembrane</keyword>
<evidence type="ECO:0000256" key="14">
    <source>
        <dbReference type="ARBA" id="ARBA00030211"/>
    </source>
</evidence>
<keyword evidence="5" id="KW-0813">Transport</keyword>
<evidence type="ECO:0000256" key="6">
    <source>
        <dbReference type="ARBA" id="ARBA00022475"/>
    </source>
</evidence>
<protein>
    <recommendedName>
        <fullName evidence="4">Cytochrome bo(3) ubiquinol oxidase subunit 4</fullName>
    </recommendedName>
    <alternativeName>
        <fullName evidence="16">Cytochrome o ubiquinol oxidase subunit 4</fullName>
    </alternativeName>
    <alternativeName>
        <fullName evidence="13">Oxidase bo(3) subunit 4</fullName>
    </alternativeName>
    <alternativeName>
        <fullName evidence="14">Ubiquinol oxidase polypeptide IV</fullName>
    </alternativeName>
    <alternativeName>
        <fullName evidence="15">Ubiquinol oxidase subunit 4</fullName>
    </alternativeName>
</protein>
<dbReference type="InterPro" id="IPR014210">
    <property type="entry name" value="Cyt_o_ubiqinol_oxidase_su4"/>
</dbReference>
<evidence type="ECO:0000256" key="5">
    <source>
        <dbReference type="ARBA" id="ARBA00022448"/>
    </source>
</evidence>
<feature type="transmembrane region" description="Helical" evidence="17">
    <location>
        <begin position="20"/>
        <end position="43"/>
    </location>
</feature>
<gene>
    <name evidence="18" type="primary">cyoD</name>
    <name evidence="18" type="ORF">ACFOW6_10170</name>
</gene>
<evidence type="ECO:0000256" key="16">
    <source>
        <dbReference type="ARBA" id="ARBA00032185"/>
    </source>
</evidence>
<evidence type="ECO:0000256" key="7">
    <source>
        <dbReference type="ARBA" id="ARBA00022692"/>
    </source>
</evidence>
<proteinExistence type="inferred from homology"/>
<evidence type="ECO:0000256" key="4">
    <source>
        <dbReference type="ARBA" id="ARBA00014689"/>
    </source>
</evidence>
<dbReference type="Pfam" id="PF03626">
    <property type="entry name" value="COX4_pro"/>
    <property type="match status" value="1"/>
</dbReference>
<comment type="subcellular location">
    <subcellularLocation>
        <location evidence="1">Cell membrane</location>
        <topology evidence="1">Multi-pass membrane protein</topology>
    </subcellularLocation>
</comment>
<sequence length="110" mass="11832">MTDSSPNDSARPALPGLKRYLTGFALALVLTLIPFGLVATGALPPTETLLVIAGAAVVQILVHLRFFLHLGVTTTPRETLLAIAFASVLIFIMIGGSLWIMFDLHQRMFA</sequence>
<evidence type="ECO:0000256" key="15">
    <source>
        <dbReference type="ARBA" id="ARBA00031887"/>
    </source>
</evidence>
<dbReference type="Proteomes" id="UP001595799">
    <property type="component" value="Unassembled WGS sequence"/>
</dbReference>
<reference evidence="19" key="1">
    <citation type="journal article" date="2019" name="Int. J. Syst. Evol. Microbiol.">
        <title>The Global Catalogue of Microorganisms (GCM) 10K type strain sequencing project: providing services to taxonomists for standard genome sequencing and annotation.</title>
        <authorList>
            <consortium name="The Broad Institute Genomics Platform"/>
            <consortium name="The Broad Institute Genome Sequencing Center for Infectious Disease"/>
            <person name="Wu L."/>
            <person name="Ma J."/>
        </authorList>
    </citation>
    <scope>NUCLEOTIDE SEQUENCE [LARGE SCALE GENOMIC DNA]</scope>
    <source>
        <strain evidence="19">CECT 8472</strain>
    </source>
</reference>
<keyword evidence="19" id="KW-1185">Reference proteome</keyword>
<dbReference type="InterPro" id="IPR005171">
    <property type="entry name" value="Cyt_c_oxidase_su4_prok"/>
</dbReference>
<keyword evidence="10" id="KW-0560">Oxidoreductase</keyword>
<evidence type="ECO:0000256" key="13">
    <source>
        <dbReference type="ARBA" id="ARBA00030071"/>
    </source>
</evidence>
<keyword evidence="6" id="KW-1003">Cell membrane</keyword>
<feature type="transmembrane region" description="Helical" evidence="17">
    <location>
        <begin position="80"/>
        <end position="102"/>
    </location>
</feature>
<dbReference type="InterPro" id="IPR050968">
    <property type="entry name" value="Cytochrome_c_oxidase_bac_sub4"/>
</dbReference>
<keyword evidence="8" id="KW-0249">Electron transport</keyword>
<comment type="caution">
    <text evidence="18">The sequence shown here is derived from an EMBL/GenBank/DDBJ whole genome shotgun (WGS) entry which is preliminary data.</text>
</comment>
<keyword evidence="11 17" id="KW-0472">Membrane</keyword>
<comment type="similarity">
    <text evidence="2">Belongs to the cytochrome c oxidase bacterial subunit 4 family.</text>
</comment>
<evidence type="ECO:0000256" key="12">
    <source>
        <dbReference type="ARBA" id="ARBA00025694"/>
    </source>
</evidence>
<dbReference type="RefSeq" id="WP_382422251.1">
    <property type="nucleotide sequence ID" value="NZ_JBHSCW010000004.1"/>
</dbReference>
<evidence type="ECO:0000256" key="9">
    <source>
        <dbReference type="ARBA" id="ARBA00022989"/>
    </source>
</evidence>
<name>A0ABV8UKV1_9PROT</name>
<dbReference type="PANTHER" id="PTHR36835">
    <property type="entry name" value="CYTOCHROME BO(3) UBIQUINOL OXIDASE SUBUNIT 4"/>
    <property type="match status" value="1"/>
</dbReference>
<evidence type="ECO:0000256" key="8">
    <source>
        <dbReference type="ARBA" id="ARBA00022982"/>
    </source>
</evidence>
<comment type="function">
    <text evidence="12">Cytochrome bo(3) ubiquinol terminal oxidase is the component of the aerobic respiratory chain of E.coli that predominates when cells are grown at high aeration. Has proton pump activity across the membrane in addition to electron transfer, pumping 2 protons/electron.</text>
</comment>
<evidence type="ECO:0000313" key="18">
    <source>
        <dbReference type="EMBL" id="MFC4351906.1"/>
    </source>
</evidence>
<evidence type="ECO:0000256" key="1">
    <source>
        <dbReference type="ARBA" id="ARBA00004651"/>
    </source>
</evidence>
<feature type="transmembrane region" description="Helical" evidence="17">
    <location>
        <begin position="49"/>
        <end position="68"/>
    </location>
</feature>
<dbReference type="PANTHER" id="PTHR36835:SF1">
    <property type="entry name" value="CYTOCHROME BO(3) UBIQUINOL OXIDASE SUBUNIT 4"/>
    <property type="match status" value="1"/>
</dbReference>
<keyword evidence="9 17" id="KW-1133">Transmembrane helix</keyword>
<dbReference type="EMBL" id="JBHSCW010000004">
    <property type="protein sequence ID" value="MFC4351906.1"/>
    <property type="molecule type" value="Genomic_DNA"/>
</dbReference>
<evidence type="ECO:0000256" key="17">
    <source>
        <dbReference type="SAM" id="Phobius"/>
    </source>
</evidence>
<evidence type="ECO:0000256" key="11">
    <source>
        <dbReference type="ARBA" id="ARBA00023136"/>
    </source>
</evidence>